<evidence type="ECO:0000259" key="3">
    <source>
        <dbReference type="Pfam" id="PF13649"/>
    </source>
</evidence>
<dbReference type="InterPro" id="IPR052939">
    <property type="entry name" value="23S_rRNA_MeTrnsfrase_RlmA"/>
</dbReference>
<dbReference type="Pfam" id="PF21302">
    <property type="entry name" value="Zn_ribbon_RlmA"/>
    <property type="match status" value="1"/>
</dbReference>
<dbReference type="InterPro" id="IPR016718">
    <property type="entry name" value="rRNA_m1G-MeTrfase_A_prd"/>
</dbReference>
<dbReference type="GO" id="GO:0046872">
    <property type="term" value="F:metal ion binding"/>
    <property type="evidence" value="ECO:0007669"/>
    <property type="project" value="UniProtKB-KW"/>
</dbReference>
<dbReference type="InterPro" id="IPR048647">
    <property type="entry name" value="RlmA_N"/>
</dbReference>
<evidence type="ECO:0000313" key="5">
    <source>
        <dbReference type="EMBL" id="HJC40698.1"/>
    </source>
</evidence>
<organism evidence="5 6">
    <name type="scientific">Candidatus Intestinimonas pullistercoris</name>
    <dbReference type="NCBI Taxonomy" id="2838623"/>
    <lineage>
        <taxon>Bacteria</taxon>
        <taxon>Bacillati</taxon>
        <taxon>Bacillota</taxon>
        <taxon>Clostridia</taxon>
        <taxon>Eubacteriales</taxon>
        <taxon>Intestinimonas</taxon>
    </lineage>
</organism>
<feature type="domain" description="23S rRNA (guanine(745)-N(1))-methyltransferase N-terminal" evidence="4">
    <location>
        <begin position="16"/>
        <end position="59"/>
    </location>
</feature>
<dbReference type="GO" id="GO:0008168">
    <property type="term" value="F:methyltransferase activity"/>
    <property type="evidence" value="ECO:0007669"/>
    <property type="project" value="UniProtKB-KW"/>
</dbReference>
<reference evidence="5" key="1">
    <citation type="journal article" date="2021" name="PeerJ">
        <title>Extensive microbial diversity within the chicken gut microbiome revealed by metagenomics and culture.</title>
        <authorList>
            <person name="Gilroy R."/>
            <person name="Ravi A."/>
            <person name="Getino M."/>
            <person name="Pursley I."/>
            <person name="Horton D.L."/>
            <person name="Alikhan N.F."/>
            <person name="Baker D."/>
            <person name="Gharbi K."/>
            <person name="Hall N."/>
            <person name="Watson M."/>
            <person name="Adriaenssens E.M."/>
            <person name="Foster-Nyarko E."/>
            <person name="Jarju S."/>
            <person name="Secka A."/>
            <person name="Antonio M."/>
            <person name="Oren A."/>
            <person name="Chaudhuri R.R."/>
            <person name="La Ragione R."/>
            <person name="Hildebrand F."/>
            <person name="Pallen M.J."/>
        </authorList>
    </citation>
    <scope>NUCLEOTIDE SEQUENCE</scope>
    <source>
        <strain evidence="5">CHK186-1790</strain>
    </source>
</reference>
<feature type="binding site" evidence="2">
    <location>
        <position position="80"/>
    </location>
    <ligand>
        <name>S-adenosyl-L-methionine</name>
        <dbReference type="ChEBI" id="CHEBI:59789"/>
    </ligand>
</feature>
<gene>
    <name evidence="5" type="ORF">H9701_04000</name>
</gene>
<dbReference type="CDD" id="cd02440">
    <property type="entry name" value="AdoMet_MTases"/>
    <property type="match status" value="1"/>
</dbReference>
<accession>A0A9D2P1G7</accession>
<dbReference type="Pfam" id="PF13649">
    <property type="entry name" value="Methyltransf_25"/>
    <property type="match status" value="1"/>
</dbReference>
<keyword evidence="5" id="KW-0808">Transferase</keyword>
<evidence type="ECO:0000313" key="6">
    <source>
        <dbReference type="Proteomes" id="UP000823882"/>
    </source>
</evidence>
<dbReference type="Gene3D" id="3.40.50.150">
    <property type="entry name" value="Vaccinia Virus protein VP39"/>
    <property type="match status" value="1"/>
</dbReference>
<dbReference type="InterPro" id="IPR029063">
    <property type="entry name" value="SAM-dependent_MTases_sf"/>
</dbReference>
<evidence type="ECO:0000256" key="2">
    <source>
        <dbReference type="PIRSR" id="PIRSR018249-2"/>
    </source>
</evidence>
<feature type="binding site" evidence="1">
    <location>
        <position position="34"/>
    </location>
    <ligand>
        <name>Zn(2+)</name>
        <dbReference type="ChEBI" id="CHEBI:29105"/>
    </ligand>
</feature>
<keyword evidence="2" id="KW-0949">S-adenosyl-L-methionine</keyword>
<protein>
    <submittedName>
        <fullName evidence="5">Methyltransferase domain-containing protein</fullName>
    </submittedName>
</protein>
<comment type="caution">
    <text evidence="5">The sequence shown here is derived from an EMBL/GenBank/DDBJ whole genome shotgun (WGS) entry which is preliminary data.</text>
</comment>
<proteinExistence type="predicted"/>
<keyword evidence="1" id="KW-0479">Metal-binding</keyword>
<keyword evidence="5" id="KW-0489">Methyltransferase</keyword>
<dbReference type="GO" id="GO:0032259">
    <property type="term" value="P:methylation"/>
    <property type="evidence" value="ECO:0007669"/>
    <property type="project" value="UniProtKB-KW"/>
</dbReference>
<keyword evidence="1" id="KW-0862">Zinc</keyword>
<feature type="binding site" evidence="2">
    <location>
        <position position="199"/>
    </location>
    <ligand>
        <name>S-adenosyl-L-methionine</name>
        <dbReference type="ChEBI" id="CHEBI:59789"/>
    </ligand>
</feature>
<feature type="binding site" evidence="1">
    <location>
        <position position="38"/>
    </location>
    <ligand>
        <name>Zn(2+)</name>
        <dbReference type="ChEBI" id="CHEBI:29105"/>
    </ligand>
</feature>
<dbReference type="SUPFAM" id="SSF53335">
    <property type="entry name" value="S-adenosyl-L-methionine-dependent methyltransferases"/>
    <property type="match status" value="1"/>
</dbReference>
<dbReference type="Proteomes" id="UP000823882">
    <property type="component" value="Unassembled WGS sequence"/>
</dbReference>
<reference evidence="5" key="2">
    <citation type="submission" date="2021-04" db="EMBL/GenBank/DDBJ databases">
        <authorList>
            <person name="Gilroy R."/>
        </authorList>
    </citation>
    <scope>NUCLEOTIDE SEQUENCE</scope>
    <source>
        <strain evidence="5">CHK186-1790</strain>
    </source>
</reference>
<feature type="binding site" evidence="2">
    <location>
        <begin position="108"/>
        <end position="109"/>
    </location>
    <ligand>
        <name>S-adenosyl-L-methionine</name>
        <dbReference type="ChEBI" id="CHEBI:59789"/>
    </ligand>
</feature>
<dbReference type="AlphaFoldDB" id="A0A9D2P1G7"/>
<feature type="domain" description="Methyltransferase" evidence="3">
    <location>
        <begin position="101"/>
        <end position="188"/>
    </location>
</feature>
<dbReference type="EMBL" id="DWWJ01000077">
    <property type="protein sequence ID" value="HJC40698.1"/>
    <property type="molecule type" value="Genomic_DNA"/>
</dbReference>
<evidence type="ECO:0000256" key="1">
    <source>
        <dbReference type="PIRSR" id="PIRSR018249-1"/>
    </source>
</evidence>
<name>A0A9D2P1G7_9FIRM</name>
<sequence length="284" mass="31832">MEILPFGKEGSPVSLFRCPLCASPLERGERTYRCPRGHSFDRAREGYVHLLPANQKHAREPGDDKAMAAARSRFLDGGWYAPLREALCHLALASAPEAPAVLDAGCGEGFYTAGVFQALQAGRGDVQMAGVDLSRPALRRASRRAPGVEFAVASVYRLPVVDTCADLLLDCFSPLALDEFRRVLRPGGVFLYVVPAARHLWELKEVLYDRPYLNREEDIPYQGFQYVEVVPVECRMDLDRAALEDLFTMTPYRWKTPRQGIARMEALDGLSVTASFRIHVFRRE</sequence>
<dbReference type="InterPro" id="IPR041698">
    <property type="entry name" value="Methyltransf_25"/>
</dbReference>
<dbReference type="PANTHER" id="PTHR43460:SF1">
    <property type="entry name" value="METHYLTRANSFERASE TYPE 11 DOMAIN-CONTAINING PROTEIN"/>
    <property type="match status" value="1"/>
</dbReference>
<evidence type="ECO:0000259" key="4">
    <source>
        <dbReference type="Pfam" id="PF21302"/>
    </source>
</evidence>
<dbReference type="PANTHER" id="PTHR43460">
    <property type="entry name" value="METHYLTRANSFERASE"/>
    <property type="match status" value="1"/>
</dbReference>
<dbReference type="PIRSF" id="PIRSF018249">
    <property type="entry name" value="MyrA_prd"/>
    <property type="match status" value="1"/>
</dbReference>